<comment type="caution">
    <text evidence="2">The sequence shown here is derived from an EMBL/GenBank/DDBJ whole genome shotgun (WGS) entry which is preliminary data.</text>
</comment>
<evidence type="ECO:0000259" key="1">
    <source>
        <dbReference type="Pfam" id="PF13460"/>
    </source>
</evidence>
<dbReference type="OrthoDB" id="9798632at2"/>
<accession>A0A3M2HVJ4</accession>
<dbReference type="Pfam" id="PF13460">
    <property type="entry name" value="NAD_binding_10"/>
    <property type="match status" value="1"/>
</dbReference>
<dbReference type="SUPFAM" id="SSF51735">
    <property type="entry name" value="NAD(P)-binding Rossmann-fold domains"/>
    <property type="match status" value="1"/>
</dbReference>
<protein>
    <submittedName>
        <fullName evidence="2">NAD-dependent epimerase/dehydratase family protein</fullName>
    </submittedName>
</protein>
<proteinExistence type="predicted"/>
<dbReference type="Gene3D" id="3.40.50.720">
    <property type="entry name" value="NAD(P)-binding Rossmann-like Domain"/>
    <property type="match status" value="1"/>
</dbReference>
<gene>
    <name evidence="2" type="ORF">EA797_02705</name>
</gene>
<dbReference type="EMBL" id="RFFM01000001">
    <property type="protein sequence ID" value="RMH91680.1"/>
    <property type="molecule type" value="Genomic_DNA"/>
</dbReference>
<evidence type="ECO:0000313" key="2">
    <source>
        <dbReference type="EMBL" id="RMH91680.1"/>
    </source>
</evidence>
<dbReference type="InterPro" id="IPR016040">
    <property type="entry name" value="NAD(P)-bd_dom"/>
</dbReference>
<dbReference type="RefSeq" id="WP_122163651.1">
    <property type="nucleotide sequence ID" value="NZ_JAMOIB010000003.1"/>
</dbReference>
<evidence type="ECO:0000313" key="3">
    <source>
        <dbReference type="Proteomes" id="UP000269774"/>
    </source>
</evidence>
<name>A0A3M2HVJ4_9GAMM</name>
<organism evidence="2 3">
    <name type="scientific">Stutzerimonas zhaodongensis</name>
    <dbReference type="NCBI Taxonomy" id="1176257"/>
    <lineage>
        <taxon>Bacteria</taxon>
        <taxon>Pseudomonadati</taxon>
        <taxon>Pseudomonadota</taxon>
        <taxon>Gammaproteobacteria</taxon>
        <taxon>Pseudomonadales</taxon>
        <taxon>Pseudomonadaceae</taxon>
        <taxon>Stutzerimonas</taxon>
    </lineage>
</organism>
<sequence length="214" mass="23494">MYLTPQRILLAGATGLTGEHLLDRLLNEPTVECVLAPSRKPLAEHQRLENPVGQLASLLPQLSGKIDTAFCCLGSTMKDAGSQEAFRNVDHDLVVAFAARARELGARHLLVVSSLGADPTSSIFYCRVKGEMEQALRAQDWPQLTIARPSQLLGPRMQVRPMERLTAPLSHLLPGKYRGISACTLAHALWRLALEEGEGTRVVESDELRKLGRN</sequence>
<dbReference type="PANTHER" id="PTHR14097">
    <property type="entry name" value="OXIDOREDUCTASE HTATIP2"/>
    <property type="match status" value="1"/>
</dbReference>
<reference evidence="2 3" key="1">
    <citation type="submission" date="2018-10" db="EMBL/GenBank/DDBJ databases">
        <title>Pseudomonas zhaodongensis NEAU-ST5-21(T) genome.</title>
        <authorList>
            <person name="Peng J."/>
            <person name="Liu Z.-P."/>
        </authorList>
    </citation>
    <scope>NUCLEOTIDE SEQUENCE [LARGE SCALE GENOMIC DNA]</scope>
    <source>
        <strain evidence="2 3">NEAU-ST5-21</strain>
    </source>
</reference>
<dbReference type="AlphaFoldDB" id="A0A3M2HVJ4"/>
<dbReference type="Proteomes" id="UP000269774">
    <property type="component" value="Unassembled WGS sequence"/>
</dbReference>
<feature type="domain" description="NAD(P)-binding" evidence="1">
    <location>
        <begin position="12"/>
        <end position="153"/>
    </location>
</feature>
<dbReference type="InterPro" id="IPR036291">
    <property type="entry name" value="NAD(P)-bd_dom_sf"/>
</dbReference>
<dbReference type="PANTHER" id="PTHR14097:SF7">
    <property type="entry name" value="OXIDOREDUCTASE HTATIP2"/>
    <property type="match status" value="1"/>
</dbReference>
<keyword evidence="3" id="KW-1185">Reference proteome</keyword>